<keyword evidence="2" id="KW-0677">Repeat</keyword>
<dbReference type="CDD" id="cd16449">
    <property type="entry name" value="RING-HC"/>
    <property type="match status" value="1"/>
</dbReference>
<keyword evidence="3" id="KW-0479">Metal-binding</keyword>
<proteinExistence type="predicted"/>
<evidence type="ECO:0000256" key="3">
    <source>
        <dbReference type="PROSITE-ProRule" id="PRU00175"/>
    </source>
</evidence>
<dbReference type="PROSITE" id="PS51450">
    <property type="entry name" value="LRR"/>
    <property type="match status" value="1"/>
</dbReference>
<sequence>MSDGGAVSMHDDCPVCLQVLFHPTLLPCGHHYCAQCWQRVSDTAAFNAREPSCPVCRSTAFTVQLDTALEAALQQRHPEAWAARAQQHEAELHLKQLCQRRAEELAAGEQAAAEEHEAEEWEEGADGRATRRMTAALVLRCARAQSAYRTARLASKLEMSLLCLRDVSPSLSQYSLLTSLRVEHNAIESFAGLQLPLLKVLVAHHNRLDSLALEGTPRLLLLDVGSNRLTTLAGVEQCPQLAQLTASSNRIGGEGALGVAAFRTPLDLTHCTSLLDSLDLTHCTSLLDSLDLTHCTSLLDSLDLTHCTSLLDSLDLTHCTSLLDSLDLTHCTSLLDSPLVAPFQPRVLACSAAPLLRCEELSTLQLASNQIASVAELSPLAQLRNLRSLVLAPNPVDGAGRRRLLEVLPQLRLLDAIPNHALERAEHREKMRARQAWSTAMMRRIKEQAEAKRAAARELDEPLASPALPPNCGERWGPGARPTNNGCVYTSGLHSRHFEHPAEDVRLSWSDAADAVLAGFVRQACFDFDKAALMMTAWMQGMQQADGNSHAAVATAKQCRLRWAFTDQRICTLATQLEEEWLSID</sequence>
<dbReference type="Gene3D" id="3.80.10.10">
    <property type="entry name" value="Ribonuclease Inhibitor"/>
    <property type="match status" value="1"/>
</dbReference>
<dbReference type="SMART" id="SM00184">
    <property type="entry name" value="RING"/>
    <property type="match status" value="1"/>
</dbReference>
<dbReference type="EMBL" id="JBGBPQ010000016">
    <property type="protein sequence ID" value="KAL1508246.1"/>
    <property type="molecule type" value="Genomic_DNA"/>
</dbReference>
<protein>
    <recommendedName>
        <fullName evidence="5">RING-type domain-containing protein</fullName>
    </recommendedName>
</protein>
<keyword evidence="7" id="KW-1185">Reference proteome</keyword>
<dbReference type="Gene3D" id="3.30.40.10">
    <property type="entry name" value="Zinc/RING finger domain, C3HC4 (zinc finger)"/>
    <property type="match status" value="1"/>
</dbReference>
<dbReference type="InterPro" id="IPR001611">
    <property type="entry name" value="Leu-rich_rpt"/>
</dbReference>
<evidence type="ECO:0000313" key="6">
    <source>
        <dbReference type="EMBL" id="KAL1508246.1"/>
    </source>
</evidence>
<feature type="domain" description="RING-type" evidence="5">
    <location>
        <begin position="13"/>
        <end position="57"/>
    </location>
</feature>
<gene>
    <name evidence="6" type="ORF">AB1Y20_004363</name>
</gene>
<evidence type="ECO:0000259" key="5">
    <source>
        <dbReference type="PROSITE" id="PS50089"/>
    </source>
</evidence>
<accession>A0AB34IW60</accession>
<evidence type="ECO:0000313" key="7">
    <source>
        <dbReference type="Proteomes" id="UP001515480"/>
    </source>
</evidence>
<evidence type="ECO:0000256" key="4">
    <source>
        <dbReference type="SAM" id="MobiDB-lite"/>
    </source>
</evidence>
<reference evidence="6 7" key="1">
    <citation type="journal article" date="2024" name="Science">
        <title>Giant polyketide synthase enzymes in the biosynthesis of giant marine polyether toxins.</title>
        <authorList>
            <person name="Fallon T.R."/>
            <person name="Shende V.V."/>
            <person name="Wierzbicki I.H."/>
            <person name="Pendleton A.L."/>
            <person name="Watervoot N.F."/>
            <person name="Auber R.P."/>
            <person name="Gonzalez D.J."/>
            <person name="Wisecaver J.H."/>
            <person name="Moore B.S."/>
        </authorList>
    </citation>
    <scope>NUCLEOTIDE SEQUENCE [LARGE SCALE GENOMIC DNA]</scope>
    <source>
        <strain evidence="6 7">12B1</strain>
    </source>
</reference>
<feature type="region of interest" description="Disordered" evidence="4">
    <location>
        <begin position="108"/>
        <end position="127"/>
    </location>
</feature>
<dbReference type="GO" id="GO:0008270">
    <property type="term" value="F:zinc ion binding"/>
    <property type="evidence" value="ECO:0007669"/>
    <property type="project" value="UniProtKB-KW"/>
</dbReference>
<evidence type="ECO:0000256" key="2">
    <source>
        <dbReference type="ARBA" id="ARBA00022737"/>
    </source>
</evidence>
<dbReference type="PROSITE" id="PS50089">
    <property type="entry name" value="ZF_RING_2"/>
    <property type="match status" value="1"/>
</dbReference>
<keyword evidence="3" id="KW-0863">Zinc-finger</keyword>
<dbReference type="Pfam" id="PF13920">
    <property type="entry name" value="zf-C3HC4_3"/>
    <property type="match status" value="1"/>
</dbReference>
<keyword evidence="1" id="KW-0433">Leucine-rich repeat</keyword>
<dbReference type="AlphaFoldDB" id="A0AB34IW60"/>
<dbReference type="PANTHER" id="PTHR15454:SF56">
    <property type="entry name" value="PROTEIN PHOSPHATASE 1 REGULATORY SUBUNIT 7-RELATED"/>
    <property type="match status" value="1"/>
</dbReference>
<dbReference type="GO" id="GO:0005737">
    <property type="term" value="C:cytoplasm"/>
    <property type="evidence" value="ECO:0007669"/>
    <property type="project" value="TreeGrafter"/>
</dbReference>
<dbReference type="InterPro" id="IPR001841">
    <property type="entry name" value="Znf_RING"/>
</dbReference>
<dbReference type="InterPro" id="IPR013083">
    <property type="entry name" value="Znf_RING/FYVE/PHD"/>
</dbReference>
<dbReference type="SUPFAM" id="SSF57850">
    <property type="entry name" value="RING/U-box"/>
    <property type="match status" value="1"/>
</dbReference>
<comment type="caution">
    <text evidence="6">The sequence shown here is derived from an EMBL/GenBank/DDBJ whole genome shotgun (WGS) entry which is preliminary data.</text>
</comment>
<dbReference type="InterPro" id="IPR032675">
    <property type="entry name" value="LRR_dom_sf"/>
</dbReference>
<dbReference type="Proteomes" id="UP001515480">
    <property type="component" value="Unassembled WGS sequence"/>
</dbReference>
<keyword evidence="3" id="KW-0862">Zinc</keyword>
<evidence type="ECO:0000256" key="1">
    <source>
        <dbReference type="ARBA" id="ARBA00022614"/>
    </source>
</evidence>
<dbReference type="PANTHER" id="PTHR15454">
    <property type="entry name" value="NISCHARIN RELATED"/>
    <property type="match status" value="1"/>
</dbReference>
<dbReference type="SUPFAM" id="SSF52047">
    <property type="entry name" value="RNI-like"/>
    <property type="match status" value="1"/>
</dbReference>
<organism evidence="6 7">
    <name type="scientific">Prymnesium parvum</name>
    <name type="common">Toxic golden alga</name>
    <dbReference type="NCBI Taxonomy" id="97485"/>
    <lineage>
        <taxon>Eukaryota</taxon>
        <taxon>Haptista</taxon>
        <taxon>Haptophyta</taxon>
        <taxon>Prymnesiophyceae</taxon>
        <taxon>Prymnesiales</taxon>
        <taxon>Prymnesiaceae</taxon>
        <taxon>Prymnesium</taxon>
    </lineage>
</organism>
<name>A0AB34IW60_PRYPA</name>